<sequence length="262" mass="30118">RNIDENKAPGEFKVKEEIEKRNLALNGERWGYCSGQKGPNPTLVMTNITGNFFPNAEARICKFMISINRGILPPAALITLCFNASRPSVKMRMELKGKDGKMVQELFGIGTCLLPATYLTVEDAACDDRVTPFDDEQTKSEQDVFYTGQVTIMENSWPLTQKEYNVLEQVRHDPPNEDNKRGAKRVAEGAPNWKLVMVVENEQRNHVVLGFDNRYAEGFKKMKEKMWDYIDPNRLERGKRLREDFLIQLMIERGEYMGEGEE</sequence>
<dbReference type="EMBL" id="GBHO01030343">
    <property type="protein sequence ID" value="JAG13261.1"/>
    <property type="molecule type" value="Transcribed_RNA"/>
</dbReference>
<protein>
    <submittedName>
        <fullName evidence="1">Uncharacterized protein</fullName>
    </submittedName>
</protein>
<organism evidence="1">
    <name type="scientific">Lygus hesperus</name>
    <name type="common">Western plant bug</name>
    <dbReference type="NCBI Taxonomy" id="30085"/>
    <lineage>
        <taxon>Eukaryota</taxon>
        <taxon>Metazoa</taxon>
        <taxon>Ecdysozoa</taxon>
        <taxon>Arthropoda</taxon>
        <taxon>Hexapoda</taxon>
        <taxon>Insecta</taxon>
        <taxon>Pterygota</taxon>
        <taxon>Neoptera</taxon>
        <taxon>Paraneoptera</taxon>
        <taxon>Hemiptera</taxon>
        <taxon>Heteroptera</taxon>
        <taxon>Panheteroptera</taxon>
        <taxon>Cimicomorpha</taxon>
        <taxon>Miridae</taxon>
        <taxon>Mirini</taxon>
        <taxon>Lygus</taxon>
    </lineage>
</organism>
<feature type="non-terminal residue" evidence="1">
    <location>
        <position position="1"/>
    </location>
</feature>
<reference evidence="1" key="1">
    <citation type="journal article" date="2014" name="PLoS ONE">
        <title>Transcriptome-Based Identification of ABC Transporters in the Western Tarnished Plant Bug Lygus hesperus.</title>
        <authorList>
            <person name="Hull J.J."/>
            <person name="Chaney K."/>
            <person name="Geib S.M."/>
            <person name="Fabrick J.A."/>
            <person name="Brent C.S."/>
            <person name="Walsh D."/>
            <person name="Lavine L.C."/>
        </authorList>
    </citation>
    <scope>NUCLEOTIDE SEQUENCE</scope>
</reference>
<reference evidence="2" key="3">
    <citation type="submission" date="2014-09" db="EMBL/GenBank/DDBJ databases">
        <authorList>
            <person name="Magalhaes I.L.F."/>
            <person name="Oliveira U."/>
            <person name="Santos F.R."/>
            <person name="Vidigal T.H.D.A."/>
            <person name="Brescovit A.D."/>
            <person name="Santos A.J."/>
        </authorList>
    </citation>
    <scope>NUCLEOTIDE SEQUENCE</scope>
</reference>
<feature type="non-terminal residue" evidence="1">
    <location>
        <position position="262"/>
    </location>
</feature>
<accession>A0A0A9X0Q7</accession>
<proteinExistence type="predicted"/>
<reference evidence="1" key="2">
    <citation type="submission" date="2014-07" db="EMBL/GenBank/DDBJ databases">
        <authorList>
            <person name="Hull J."/>
        </authorList>
    </citation>
    <scope>NUCLEOTIDE SEQUENCE</scope>
</reference>
<gene>
    <name evidence="1" type="ORF">CM83_4546</name>
</gene>
<dbReference type="EMBL" id="GBRD01011020">
    <property type="protein sequence ID" value="JAG54804.1"/>
    <property type="molecule type" value="Transcribed_RNA"/>
</dbReference>
<evidence type="ECO:0000313" key="1">
    <source>
        <dbReference type="EMBL" id="JAG13261.1"/>
    </source>
</evidence>
<name>A0A0A9X0Q7_LYGHE</name>
<evidence type="ECO:0000313" key="2">
    <source>
        <dbReference type="EMBL" id="JAG54804.1"/>
    </source>
</evidence>
<dbReference type="AlphaFoldDB" id="A0A0A9X0Q7"/>